<gene>
    <name evidence="1" type="ORF">PEDI_38180</name>
</gene>
<keyword evidence="2" id="KW-1185">Reference proteome</keyword>
<name>A0AAN5ANE4_9BACT</name>
<evidence type="ECO:0000313" key="2">
    <source>
        <dbReference type="Proteomes" id="UP001310022"/>
    </source>
</evidence>
<reference evidence="1 2" key="1">
    <citation type="submission" date="2021-12" db="EMBL/GenBank/DDBJ databases">
        <title>Genome sequencing of bacteria with rrn-lacking chromosome and rrn-plasmid.</title>
        <authorList>
            <person name="Anda M."/>
            <person name="Iwasaki W."/>
        </authorList>
    </citation>
    <scope>NUCLEOTIDE SEQUENCE [LARGE SCALE GENOMIC DNA]</scope>
    <source>
        <strain evidence="1 2">NBRC 15940</strain>
    </source>
</reference>
<sequence length="222" mass="26400">MIRILIILVFFVQGFLVDLKSQSDFQNRHIYGLITDYYYLDILPDSHYSLKVGMYLDRCVNGDYKMNGDTLELISFDFIETEYNLSKNKKAFVKKRLSRFVIKDSLLIPIAYRDLKPNSRTMQKDSTIIKEYMQNDGHVHFKLTLRADSTFRYRTGSDMDRHSTKGRWKQNNNMIQLIPDDSDNLLHWICTDYQLTMIENYLVGKNVDENDNIVEYRYLIEL</sequence>
<proteinExistence type="predicted"/>
<dbReference type="EMBL" id="BQKE01000002">
    <property type="protein sequence ID" value="GJM63266.1"/>
    <property type="molecule type" value="Genomic_DNA"/>
</dbReference>
<comment type="caution">
    <text evidence="1">The sequence shown here is derived from an EMBL/GenBank/DDBJ whole genome shotgun (WGS) entry which is preliminary data.</text>
</comment>
<dbReference type="AlphaFoldDB" id="A0AAN5ANE4"/>
<dbReference type="Proteomes" id="UP001310022">
    <property type="component" value="Unassembled WGS sequence"/>
</dbReference>
<dbReference type="RefSeq" id="WP_338238455.1">
    <property type="nucleotide sequence ID" value="NZ_BQKE01000002.1"/>
</dbReference>
<evidence type="ECO:0000313" key="1">
    <source>
        <dbReference type="EMBL" id="GJM63266.1"/>
    </source>
</evidence>
<organism evidence="1 2">
    <name type="scientific">Persicobacter diffluens</name>
    <dbReference type="NCBI Taxonomy" id="981"/>
    <lineage>
        <taxon>Bacteria</taxon>
        <taxon>Pseudomonadati</taxon>
        <taxon>Bacteroidota</taxon>
        <taxon>Cytophagia</taxon>
        <taxon>Cytophagales</taxon>
        <taxon>Persicobacteraceae</taxon>
        <taxon>Persicobacter</taxon>
    </lineage>
</organism>
<accession>A0AAN5ANE4</accession>
<protein>
    <submittedName>
        <fullName evidence="1">Uncharacterized protein</fullName>
    </submittedName>
</protein>